<keyword evidence="1" id="KW-0812">Transmembrane</keyword>
<reference evidence="3" key="1">
    <citation type="journal article" date="2019" name="Int. J. Syst. Evol. Microbiol.">
        <title>The Global Catalogue of Microorganisms (GCM) 10K type strain sequencing project: providing services to taxonomists for standard genome sequencing and annotation.</title>
        <authorList>
            <consortium name="The Broad Institute Genomics Platform"/>
            <consortium name="The Broad Institute Genome Sequencing Center for Infectious Disease"/>
            <person name="Wu L."/>
            <person name="Ma J."/>
        </authorList>
    </citation>
    <scope>NUCLEOTIDE SEQUENCE [LARGE SCALE GENOMIC DNA]</scope>
    <source>
        <strain evidence="3">CCM 7950</strain>
    </source>
</reference>
<accession>A0ABW4NV59</accession>
<dbReference type="RefSeq" id="WP_379095199.1">
    <property type="nucleotide sequence ID" value="NZ_JBHUFP010000002.1"/>
</dbReference>
<gene>
    <name evidence="2" type="ORF">ACFSAV_00965</name>
</gene>
<evidence type="ECO:0000313" key="2">
    <source>
        <dbReference type="EMBL" id="MFD1804957.1"/>
    </source>
</evidence>
<dbReference type="Proteomes" id="UP001597420">
    <property type="component" value="Unassembled WGS sequence"/>
</dbReference>
<evidence type="ECO:0000313" key="3">
    <source>
        <dbReference type="Proteomes" id="UP001597420"/>
    </source>
</evidence>
<proteinExistence type="predicted"/>
<keyword evidence="1" id="KW-1133">Transmembrane helix</keyword>
<keyword evidence="3" id="KW-1185">Reference proteome</keyword>
<feature type="transmembrane region" description="Helical" evidence="1">
    <location>
        <begin position="179"/>
        <end position="201"/>
    </location>
</feature>
<comment type="caution">
    <text evidence="2">The sequence shown here is derived from an EMBL/GenBank/DDBJ whole genome shotgun (WGS) entry which is preliminary data.</text>
</comment>
<evidence type="ECO:0008006" key="4">
    <source>
        <dbReference type="Google" id="ProtNLM"/>
    </source>
</evidence>
<sequence>MLRIELREDSPGYAQFSARKWKGTNEVEIAVQRNQDRYYFAGNNQWTPEPVWHKTSELTVEGDALQGRVGPWLIDGLMSQMGNVRFLLQVRDGTIEDGGALSLVGNILASSAGGDSSRETEVREVIQPVVEETLPPLVEPIEVTVEPVIEETIVEIPVIEELGEVPPVVEPPVQKKSRLGLIISLLLLLFVIGGAVAYFLLSNKSSAPTSAPVVSECSVASSTDELAFIQRCLKTKPDSKRVLAVIAEAKAANKCSIAQRLYAHQAQGGNAEIALAYAKEYEVGSPCFAKDKENAIYWYETVLSIEPNNEVAKKSLAELKK</sequence>
<name>A0ABW4NV59_9PAST</name>
<protein>
    <recommendedName>
        <fullName evidence="4">Transmembrane protein</fullName>
    </recommendedName>
</protein>
<keyword evidence="1" id="KW-0472">Membrane</keyword>
<organism evidence="2 3">
    <name type="scientific">Pasteurella oralis</name>
    <dbReference type="NCBI Taxonomy" id="1071947"/>
    <lineage>
        <taxon>Bacteria</taxon>
        <taxon>Pseudomonadati</taxon>
        <taxon>Pseudomonadota</taxon>
        <taxon>Gammaproteobacteria</taxon>
        <taxon>Pasteurellales</taxon>
        <taxon>Pasteurellaceae</taxon>
        <taxon>Pasteurella</taxon>
    </lineage>
</organism>
<dbReference type="EMBL" id="JBHUFP010000002">
    <property type="protein sequence ID" value="MFD1804957.1"/>
    <property type="molecule type" value="Genomic_DNA"/>
</dbReference>
<evidence type="ECO:0000256" key="1">
    <source>
        <dbReference type="SAM" id="Phobius"/>
    </source>
</evidence>